<dbReference type="Proteomes" id="UP000199092">
    <property type="component" value="Chromosome I"/>
</dbReference>
<reference evidence="7 8" key="1">
    <citation type="submission" date="2016-10" db="EMBL/GenBank/DDBJ databases">
        <authorList>
            <person name="de Groot N.N."/>
        </authorList>
    </citation>
    <scope>NUCLEOTIDE SEQUENCE [LARGE SCALE GENOMIC DNA]</scope>
    <source>
        <strain evidence="7 8">DSM 21741</strain>
    </source>
</reference>
<dbReference type="RefSeq" id="WP_091411099.1">
    <property type="nucleotide sequence ID" value="NZ_LT629749.1"/>
</dbReference>
<protein>
    <submittedName>
        <fullName evidence="7">Heparinase II/III N-terminus</fullName>
    </submittedName>
</protein>
<dbReference type="Gene3D" id="2.70.98.70">
    <property type="match status" value="1"/>
</dbReference>
<dbReference type="Pfam" id="PF16889">
    <property type="entry name" value="Hepar_II_III_N"/>
    <property type="match status" value="1"/>
</dbReference>
<keyword evidence="2" id="KW-0732">Signal</keyword>
<keyword evidence="4" id="KW-0456">Lyase</keyword>
<dbReference type="GO" id="GO:0016829">
    <property type="term" value="F:lyase activity"/>
    <property type="evidence" value="ECO:0007669"/>
    <property type="project" value="UniProtKB-KW"/>
</dbReference>
<evidence type="ECO:0000256" key="2">
    <source>
        <dbReference type="ARBA" id="ARBA00022729"/>
    </source>
</evidence>
<evidence type="ECO:0000313" key="7">
    <source>
        <dbReference type="EMBL" id="SDS16847.1"/>
    </source>
</evidence>
<evidence type="ECO:0000259" key="5">
    <source>
        <dbReference type="Pfam" id="PF07940"/>
    </source>
</evidence>
<dbReference type="OrthoDB" id="4592556at2"/>
<evidence type="ECO:0000256" key="3">
    <source>
        <dbReference type="ARBA" id="ARBA00022764"/>
    </source>
</evidence>
<evidence type="ECO:0000256" key="1">
    <source>
        <dbReference type="ARBA" id="ARBA00004418"/>
    </source>
</evidence>
<evidence type="ECO:0000256" key="4">
    <source>
        <dbReference type="ARBA" id="ARBA00023239"/>
    </source>
</evidence>
<dbReference type="EMBL" id="LT629749">
    <property type="protein sequence ID" value="SDS16847.1"/>
    <property type="molecule type" value="Genomic_DNA"/>
</dbReference>
<evidence type="ECO:0000259" key="6">
    <source>
        <dbReference type="Pfam" id="PF16889"/>
    </source>
</evidence>
<dbReference type="Pfam" id="PF07940">
    <property type="entry name" value="Hepar_II_III_C"/>
    <property type="match status" value="1"/>
</dbReference>
<dbReference type="InterPro" id="IPR012480">
    <property type="entry name" value="Hepar_II_III_C"/>
</dbReference>
<dbReference type="InterPro" id="IPR008929">
    <property type="entry name" value="Chondroitin_lyas"/>
</dbReference>
<dbReference type="STRING" id="546871.SAMN04488543_1208"/>
<dbReference type="PANTHER" id="PTHR39210">
    <property type="entry name" value="HEPARIN-SULFATE LYASE"/>
    <property type="match status" value="1"/>
</dbReference>
<name>A0A1H1Q0S8_9ACTN</name>
<gene>
    <name evidence="7" type="ORF">SAMN04488543_1208</name>
</gene>
<dbReference type="GO" id="GO:0042597">
    <property type="term" value="C:periplasmic space"/>
    <property type="evidence" value="ECO:0007669"/>
    <property type="project" value="UniProtKB-SubCell"/>
</dbReference>
<comment type="subcellular location">
    <subcellularLocation>
        <location evidence="1">Periplasm</location>
    </subcellularLocation>
</comment>
<feature type="domain" description="Heparinase II/III-like C-terminal" evidence="5">
    <location>
        <begin position="389"/>
        <end position="616"/>
    </location>
</feature>
<keyword evidence="8" id="KW-1185">Reference proteome</keyword>
<evidence type="ECO:0000313" key="8">
    <source>
        <dbReference type="Proteomes" id="UP000199092"/>
    </source>
</evidence>
<dbReference type="AlphaFoldDB" id="A0A1H1Q0S8"/>
<feature type="domain" description="Heparin-sulfate lyase N-terminal" evidence="6">
    <location>
        <begin position="140"/>
        <end position="319"/>
    </location>
</feature>
<dbReference type="InterPro" id="IPR031680">
    <property type="entry name" value="Hepar_II_III_N"/>
</dbReference>
<proteinExistence type="predicted"/>
<accession>A0A1H1Q0S8</accession>
<organism evidence="7 8">
    <name type="scientific">Friedmanniella luteola</name>
    <dbReference type="NCBI Taxonomy" id="546871"/>
    <lineage>
        <taxon>Bacteria</taxon>
        <taxon>Bacillati</taxon>
        <taxon>Actinomycetota</taxon>
        <taxon>Actinomycetes</taxon>
        <taxon>Propionibacteriales</taxon>
        <taxon>Nocardioidaceae</taxon>
        <taxon>Friedmanniella</taxon>
    </lineage>
</organism>
<keyword evidence="3" id="KW-0574">Periplasm</keyword>
<dbReference type="SUPFAM" id="SSF48230">
    <property type="entry name" value="Chondroitin AC/alginate lyase"/>
    <property type="match status" value="1"/>
</dbReference>
<dbReference type="Gene3D" id="1.50.10.100">
    <property type="entry name" value="Chondroitin AC/alginate lyase"/>
    <property type="match status" value="1"/>
</dbReference>
<dbReference type="PANTHER" id="PTHR39210:SF1">
    <property type="entry name" value="HEPARIN-SULFATE LYASE"/>
    <property type="match status" value="1"/>
</dbReference>
<sequence>MSPGDPMRVADARRRLAWYLHRARAMPPEELPFRVGEQVRRAQGRRPVATGGAPDPGPRVDTSLAQLVLGWRDQPGVASFWQHQSEAAGRGEVVVFGRPWAVTPQGLPDWDLDPVTGFRWPQDYCFDVPLLPATAEPVEVKYVWELNRLLHLLPVAADAAHRGHLPASRSCREHLRDWVERHPPRRGVVWRSGIELAHRVLVMVLVLELTEPVEGRDPALESSVGVAVAEHVDWIRRFPSRYSSANNHRITELVGLLVAATAYPRLATVEELDGWWSELESVTLLQFHHDGVPAEQATMYAFEVVEWLVVGLRLARRQRRRLSTAVLERIDWAAAFLAAVTDAGGHAVRIGDDDDSRLLTAALPPASLPRAALGLVAAGLGRPVPGVPTGLTTFADGGYTVWRHGSAAEEVLWVLDHAPLGMGHLAAHAHADTLAVFLHLGGRPVLVDAGTYLYHSGGDWRDRLRRTAEHNTLAVGGQDSSQIAGPFSWRRGHRAEGQLVSATASGAHWAVDARHEGYRGRYGVVHRRTLEGLGPGSFRLTDRLEGADERLVVRWSLLLAPGLDAVRTPEGWAVGDGGATLVTVVVPAAWRASMSEEPAWYSPAFGELDQTRRLAIDTELGPGVPLQVEFVLPPEQVHRGNLA</sequence>